<feature type="transmembrane region" description="Helical" evidence="18">
    <location>
        <begin position="849"/>
        <end position="869"/>
    </location>
</feature>
<evidence type="ECO:0000256" key="7">
    <source>
        <dbReference type="ARBA" id="ARBA00022729"/>
    </source>
</evidence>
<dbReference type="Proteomes" id="UP001190700">
    <property type="component" value="Unassembled WGS sequence"/>
</dbReference>
<comment type="catalytic activity">
    <reaction evidence="17">
        <text>Ca(2+)(in) + 3 Na(+)(out) = Ca(2+)(out) + 3 Na(+)(in)</text>
        <dbReference type="Rhea" id="RHEA:69955"/>
        <dbReference type="ChEBI" id="CHEBI:29101"/>
        <dbReference type="ChEBI" id="CHEBI:29108"/>
    </reaction>
</comment>
<keyword evidence="14 18" id="KW-0472">Membrane</keyword>
<evidence type="ECO:0000256" key="6">
    <source>
        <dbReference type="ARBA" id="ARBA00022723"/>
    </source>
</evidence>
<dbReference type="PANTHER" id="PTHR11878:SF65">
    <property type="entry name" value="NA_CA-EXCHANGE PROTEIN, ISOFORM G"/>
    <property type="match status" value="1"/>
</dbReference>
<dbReference type="InterPro" id="IPR003644">
    <property type="entry name" value="Calx_beta"/>
</dbReference>
<evidence type="ECO:0000256" key="3">
    <source>
        <dbReference type="ARBA" id="ARBA00022448"/>
    </source>
</evidence>
<comment type="caution">
    <text evidence="21">The sequence shown here is derived from an EMBL/GenBank/DDBJ whole genome shotgun (WGS) entry which is preliminary data.</text>
</comment>
<feature type="domain" description="Calx-beta" evidence="20">
    <location>
        <begin position="538"/>
        <end position="637"/>
    </location>
</feature>
<dbReference type="InterPro" id="IPR038081">
    <property type="entry name" value="CalX-like_sf"/>
</dbReference>
<feature type="chain" id="PRO_5042145778" description="Calx-beta domain-containing protein" evidence="19">
    <location>
        <begin position="32"/>
        <end position="938"/>
    </location>
</feature>
<evidence type="ECO:0000256" key="18">
    <source>
        <dbReference type="SAM" id="Phobius"/>
    </source>
</evidence>
<evidence type="ECO:0000256" key="4">
    <source>
        <dbReference type="ARBA" id="ARBA00022475"/>
    </source>
</evidence>
<feature type="transmembrane region" description="Helical" evidence="18">
    <location>
        <begin position="890"/>
        <end position="913"/>
    </location>
</feature>
<keyword evidence="5 18" id="KW-0812">Transmembrane</keyword>
<dbReference type="GO" id="GO:0046872">
    <property type="term" value="F:metal ion binding"/>
    <property type="evidence" value="ECO:0007669"/>
    <property type="project" value="UniProtKB-KW"/>
</dbReference>
<keyword evidence="8" id="KW-0677">Repeat</keyword>
<evidence type="ECO:0000256" key="12">
    <source>
        <dbReference type="ARBA" id="ARBA00023053"/>
    </source>
</evidence>
<keyword evidence="13" id="KW-0406">Ion transport</keyword>
<dbReference type="GO" id="GO:0005516">
    <property type="term" value="F:calmodulin binding"/>
    <property type="evidence" value="ECO:0007669"/>
    <property type="project" value="UniProtKB-KW"/>
</dbReference>
<evidence type="ECO:0000256" key="8">
    <source>
        <dbReference type="ARBA" id="ARBA00022737"/>
    </source>
</evidence>
<reference evidence="21 22" key="1">
    <citation type="journal article" date="2015" name="Genome Biol. Evol.">
        <title>Comparative Genomics of a Bacterivorous Green Alga Reveals Evolutionary Causalities and Consequences of Phago-Mixotrophic Mode of Nutrition.</title>
        <authorList>
            <person name="Burns J.A."/>
            <person name="Paasch A."/>
            <person name="Narechania A."/>
            <person name="Kim E."/>
        </authorList>
    </citation>
    <scope>NUCLEOTIDE SEQUENCE [LARGE SCALE GENOMIC DNA]</scope>
    <source>
        <strain evidence="21 22">PLY_AMNH</strain>
    </source>
</reference>
<evidence type="ECO:0000256" key="10">
    <source>
        <dbReference type="ARBA" id="ARBA00022860"/>
    </source>
</evidence>
<evidence type="ECO:0000256" key="1">
    <source>
        <dbReference type="ARBA" id="ARBA00004651"/>
    </source>
</evidence>
<dbReference type="InterPro" id="IPR051171">
    <property type="entry name" value="CaCA"/>
</dbReference>
<name>A0AAE0F9R9_9CHLO</name>
<dbReference type="Pfam" id="PF01699">
    <property type="entry name" value="Na_Ca_ex"/>
    <property type="match status" value="2"/>
</dbReference>
<evidence type="ECO:0000256" key="11">
    <source>
        <dbReference type="ARBA" id="ARBA00022989"/>
    </source>
</evidence>
<proteinExistence type="inferred from homology"/>
<evidence type="ECO:0000313" key="22">
    <source>
        <dbReference type="Proteomes" id="UP001190700"/>
    </source>
</evidence>
<evidence type="ECO:0000256" key="13">
    <source>
        <dbReference type="ARBA" id="ARBA00023065"/>
    </source>
</evidence>
<evidence type="ECO:0000256" key="15">
    <source>
        <dbReference type="ARBA" id="ARBA00023180"/>
    </source>
</evidence>
<feature type="transmembrane region" description="Helical" evidence="18">
    <location>
        <begin position="211"/>
        <end position="233"/>
    </location>
</feature>
<evidence type="ECO:0000313" key="21">
    <source>
        <dbReference type="EMBL" id="KAK3255675.1"/>
    </source>
</evidence>
<keyword evidence="15" id="KW-0325">Glycoprotein</keyword>
<dbReference type="SMART" id="SM00237">
    <property type="entry name" value="Calx_beta"/>
    <property type="match status" value="2"/>
</dbReference>
<dbReference type="PANTHER" id="PTHR11878">
    <property type="entry name" value="SODIUM/CALCIUM EXCHANGER"/>
    <property type="match status" value="1"/>
</dbReference>
<feature type="transmembrane region" description="Helical" evidence="18">
    <location>
        <begin position="132"/>
        <end position="150"/>
    </location>
</feature>
<dbReference type="SUPFAM" id="SSF141072">
    <property type="entry name" value="CalX-like"/>
    <property type="match status" value="2"/>
</dbReference>
<keyword evidence="7 19" id="KW-0732">Signal</keyword>
<organism evidence="21 22">
    <name type="scientific">Cymbomonas tetramitiformis</name>
    <dbReference type="NCBI Taxonomy" id="36881"/>
    <lineage>
        <taxon>Eukaryota</taxon>
        <taxon>Viridiplantae</taxon>
        <taxon>Chlorophyta</taxon>
        <taxon>Pyramimonadophyceae</taxon>
        <taxon>Pyramimonadales</taxon>
        <taxon>Pyramimonadaceae</taxon>
        <taxon>Cymbomonas</taxon>
    </lineage>
</organism>
<comment type="similarity">
    <text evidence="2">Belongs to the Ca(2+):cation antiporter (CaCA) (TC 2.A.19) family. SLC8 subfamily.</text>
</comment>
<protein>
    <recommendedName>
        <fullName evidence="20">Calx-beta domain-containing protein</fullName>
    </recommendedName>
</protein>
<evidence type="ECO:0000256" key="16">
    <source>
        <dbReference type="ARBA" id="ARBA00023201"/>
    </source>
</evidence>
<dbReference type="GO" id="GO:0098703">
    <property type="term" value="P:calcium ion import across plasma membrane"/>
    <property type="evidence" value="ECO:0007669"/>
    <property type="project" value="TreeGrafter"/>
</dbReference>
<feature type="transmembrane region" description="Helical" evidence="18">
    <location>
        <begin position="814"/>
        <end position="833"/>
    </location>
</feature>
<keyword evidence="22" id="KW-1185">Reference proteome</keyword>
<keyword evidence="9" id="KW-0106">Calcium</keyword>
<dbReference type="AlphaFoldDB" id="A0AAE0F9R9"/>
<dbReference type="GO" id="GO:0005432">
    <property type="term" value="F:calcium:sodium antiporter activity"/>
    <property type="evidence" value="ECO:0007669"/>
    <property type="project" value="InterPro"/>
</dbReference>
<feature type="domain" description="Calx-beta" evidence="20">
    <location>
        <begin position="415"/>
        <end position="515"/>
    </location>
</feature>
<dbReference type="EMBL" id="LGRX02022394">
    <property type="protein sequence ID" value="KAK3255675.1"/>
    <property type="molecule type" value="Genomic_DNA"/>
</dbReference>
<feature type="transmembrane region" description="Helical" evidence="18">
    <location>
        <begin position="739"/>
        <end position="760"/>
    </location>
</feature>
<feature type="non-terminal residue" evidence="21">
    <location>
        <position position="1"/>
    </location>
</feature>
<accession>A0AAE0F9R9</accession>
<evidence type="ECO:0000259" key="20">
    <source>
        <dbReference type="SMART" id="SM00237"/>
    </source>
</evidence>
<evidence type="ECO:0000256" key="2">
    <source>
        <dbReference type="ARBA" id="ARBA00007489"/>
    </source>
</evidence>
<sequence length="938" mass="102192">QLLRFAEMLRVGSSLLFAGVVVVLSLTASNAENDVLVLSNKYDDFKSNRTTYYDNGVVVEYYDSTSQKECSESFMLVPAVNLWPREFLPLVYFVALCYMFLGIAIVSDVFMEAIEKITSQEKTATLTDGTKVTVKIWNATIANLTLMALGSSAPEILLASIETAQNLDRQPGELGPSTIVGSAAFNLLAISAVCIYCIPTGEVRRIADLPVFLITASWSVWAYLWMLIVLTVWTPGVVTIPEAVITLLYFPTFVSLAYCQDQNWWMEKEPKVPEKMETNELSDVNLDGSHHGGALVCLDIQPGPADGPTTEQQQKTEVKSMLKLLGVTEEKGIARMRAGSVAKIEKLAQTVSSAIAQKSNVQGKATSSMFRMNARKMIAGKRFMTGLFRKEKAPAFDVDATNEILDESTMEMETMDEMQQKKGAEVGTIEFSSSEYSVMENAGKVSLIVKRTGCLTAETYVDFFTSNGTATAGKDYNSEFGTIHFKPNQLQHRINVTIIDDDEPGPDQTFCVHLTQPNMKPRDIEPDPRFSLGAYSLAQVVIIDDDDPGCFAFSESVYTVSETQETVTITVVRAGGANGTVTVEYRTSEGSAMGGVDYQEVKGTLTFAPGELEKSFTVGILTEESAEPDQTFHVHLANPTGLATMGKKNVAMVKVTHDDSLVELNRQVRELLEKRKNLFFLSSKSWSQQFEEAMSPGGSVDENGNDTPPGPTDYIMHFLTFGWKVVFALIPPTTFWNGWVTFFVSLIFIGALTAVVGEFASLLGCTLGLKDSVTAITLVALGTSLPDTFASKQAAVEAPDADAAIGNVTGSNSVNVFLGLGIPWVIGSVYYHFNGDNTDQKFCVPSASLGYSVLVFTCCALLGISILLFKRKFSGGELGGEHNDKVISSTVLLALWLAYVTLSSLQAYGHIVWGDGDLELDDWGCDCTKSWSSGKGCN</sequence>
<keyword evidence="10" id="KW-0112">Calmodulin-binding</keyword>
<feature type="transmembrane region" description="Helical" evidence="18">
    <location>
        <begin position="179"/>
        <end position="199"/>
    </location>
</feature>
<keyword evidence="6" id="KW-0479">Metal-binding</keyword>
<dbReference type="GO" id="GO:0007154">
    <property type="term" value="P:cell communication"/>
    <property type="evidence" value="ECO:0007669"/>
    <property type="project" value="InterPro"/>
</dbReference>
<feature type="transmembrane region" description="Helical" evidence="18">
    <location>
        <begin position="714"/>
        <end position="733"/>
    </location>
</feature>
<feature type="transmembrane region" description="Helical" evidence="18">
    <location>
        <begin position="239"/>
        <end position="259"/>
    </location>
</feature>
<feature type="transmembrane region" description="Helical" evidence="18">
    <location>
        <begin position="90"/>
        <end position="111"/>
    </location>
</feature>
<dbReference type="InterPro" id="IPR004836">
    <property type="entry name" value="Na_Ca_Ex"/>
</dbReference>
<dbReference type="InterPro" id="IPR004837">
    <property type="entry name" value="NaCa_Exmemb"/>
</dbReference>
<dbReference type="InterPro" id="IPR044880">
    <property type="entry name" value="NCX_ion-bd_dom_sf"/>
</dbReference>
<dbReference type="GO" id="GO:0005886">
    <property type="term" value="C:plasma membrane"/>
    <property type="evidence" value="ECO:0007669"/>
    <property type="project" value="UniProtKB-SubCell"/>
</dbReference>
<dbReference type="Pfam" id="PF03160">
    <property type="entry name" value="Calx-beta"/>
    <property type="match status" value="1"/>
</dbReference>
<evidence type="ECO:0000256" key="17">
    <source>
        <dbReference type="ARBA" id="ARBA00033667"/>
    </source>
</evidence>
<dbReference type="PRINTS" id="PR01259">
    <property type="entry name" value="NACAEXCHNGR"/>
</dbReference>
<keyword evidence="11 18" id="KW-1133">Transmembrane helix</keyword>
<gene>
    <name evidence="21" type="ORF">CYMTET_35150</name>
</gene>
<dbReference type="Gene3D" id="1.20.1420.30">
    <property type="entry name" value="NCX, central ion-binding region"/>
    <property type="match status" value="2"/>
</dbReference>
<keyword evidence="3" id="KW-0813">Transport</keyword>
<evidence type="ECO:0000256" key="14">
    <source>
        <dbReference type="ARBA" id="ARBA00023136"/>
    </source>
</evidence>
<dbReference type="Gene3D" id="2.60.40.2030">
    <property type="match status" value="2"/>
</dbReference>
<evidence type="ECO:0000256" key="5">
    <source>
        <dbReference type="ARBA" id="ARBA00022692"/>
    </source>
</evidence>
<comment type="subcellular location">
    <subcellularLocation>
        <location evidence="1">Cell membrane</location>
        <topology evidence="1">Multi-pass membrane protein</topology>
    </subcellularLocation>
</comment>
<keyword evidence="16" id="KW-0739">Sodium transport</keyword>
<evidence type="ECO:0000256" key="19">
    <source>
        <dbReference type="SAM" id="SignalP"/>
    </source>
</evidence>
<evidence type="ECO:0000256" key="9">
    <source>
        <dbReference type="ARBA" id="ARBA00022837"/>
    </source>
</evidence>
<keyword evidence="4" id="KW-1003">Cell membrane</keyword>
<feature type="signal peptide" evidence="19">
    <location>
        <begin position="1"/>
        <end position="31"/>
    </location>
</feature>
<keyword evidence="12" id="KW-0915">Sodium</keyword>